<sequence>MPQIKIRGIGAEKIRSISKELVDELTQIVGCPRDYFTIECIETTSIFDGEVVETYPFIEVVWFDREQDIQDKVAKTLTKYVNQLGVKDLDIAFTLFQKNRYYENGEHF</sequence>
<dbReference type="Proteomes" id="UP000184465">
    <property type="component" value="Unassembled WGS sequence"/>
</dbReference>
<dbReference type="EMBL" id="FRAG01000008">
    <property type="protein sequence ID" value="SHJ77042.1"/>
    <property type="molecule type" value="Genomic_DNA"/>
</dbReference>
<dbReference type="OrthoDB" id="5587545at2"/>
<evidence type="ECO:0008006" key="3">
    <source>
        <dbReference type="Google" id="ProtNLM"/>
    </source>
</evidence>
<name>A0A1M6M0M4_PARC5</name>
<keyword evidence="2" id="KW-1185">Reference proteome</keyword>
<dbReference type="RefSeq" id="WP_073147610.1">
    <property type="nucleotide sequence ID" value="NZ_FRAG01000008.1"/>
</dbReference>
<proteinExistence type="predicted"/>
<dbReference type="InterPro" id="IPR015017">
    <property type="entry name" value="DUF1904"/>
</dbReference>
<evidence type="ECO:0000313" key="2">
    <source>
        <dbReference type="Proteomes" id="UP000184465"/>
    </source>
</evidence>
<accession>A0A1M6M0M4</accession>
<protein>
    <recommendedName>
        <fullName evidence="3">DUF1904 domain-containing protein</fullName>
    </recommendedName>
</protein>
<dbReference type="Pfam" id="PF08921">
    <property type="entry name" value="DUF1904"/>
    <property type="match status" value="1"/>
</dbReference>
<reference evidence="2" key="1">
    <citation type="submission" date="2016-11" db="EMBL/GenBank/DDBJ databases">
        <authorList>
            <person name="Varghese N."/>
            <person name="Submissions S."/>
        </authorList>
    </citation>
    <scope>NUCLEOTIDE SEQUENCE [LARGE SCALE GENOMIC DNA]</scope>
    <source>
        <strain evidence="2">DSM 15212 / CIP 107654 / DViRD3</strain>
    </source>
</reference>
<dbReference type="STRING" id="1121301.SAMN02745912_01017"/>
<dbReference type="InterPro" id="IPR014347">
    <property type="entry name" value="Tautomerase/MIF_sf"/>
</dbReference>
<dbReference type="Gene3D" id="3.30.429.10">
    <property type="entry name" value="Macrophage Migration Inhibitory Factor"/>
    <property type="match status" value="1"/>
</dbReference>
<dbReference type="AlphaFoldDB" id="A0A1M6M0M4"/>
<organism evidence="1 2">
    <name type="scientific">Paramaledivibacter caminithermalis (strain DSM 15212 / CIP 107654 / DViRD3)</name>
    <name type="common">Clostridium caminithermale</name>
    <dbReference type="NCBI Taxonomy" id="1121301"/>
    <lineage>
        <taxon>Bacteria</taxon>
        <taxon>Bacillati</taxon>
        <taxon>Bacillota</taxon>
        <taxon>Clostridia</taxon>
        <taxon>Peptostreptococcales</taxon>
        <taxon>Caminicellaceae</taxon>
        <taxon>Paramaledivibacter</taxon>
    </lineage>
</organism>
<dbReference type="SUPFAM" id="SSF55331">
    <property type="entry name" value="Tautomerase/MIF"/>
    <property type="match status" value="1"/>
</dbReference>
<gene>
    <name evidence="1" type="ORF">SAMN02745912_01017</name>
</gene>
<evidence type="ECO:0000313" key="1">
    <source>
        <dbReference type="EMBL" id="SHJ77042.1"/>
    </source>
</evidence>